<name>A0ABU0MBD5_9HYPH</name>
<comment type="caution">
    <text evidence="1">The sequence shown here is derived from an EMBL/GenBank/DDBJ whole genome shotgun (WGS) entry which is preliminary data.</text>
</comment>
<dbReference type="RefSeq" id="WP_266283719.1">
    <property type="nucleotide sequence ID" value="NZ_JAPKNF010000003.1"/>
</dbReference>
<proteinExistence type="predicted"/>
<dbReference type="InterPro" id="IPR009702">
    <property type="entry name" value="DUF1284"/>
</dbReference>
<organism evidence="1 2">
    <name type="scientific">Kaistia geumhonensis</name>
    <dbReference type="NCBI Taxonomy" id="410839"/>
    <lineage>
        <taxon>Bacteria</taxon>
        <taxon>Pseudomonadati</taxon>
        <taxon>Pseudomonadota</taxon>
        <taxon>Alphaproteobacteria</taxon>
        <taxon>Hyphomicrobiales</taxon>
        <taxon>Kaistiaceae</taxon>
        <taxon>Kaistia</taxon>
    </lineage>
</organism>
<accession>A0ABU0MBD5</accession>
<reference evidence="1 2" key="1">
    <citation type="submission" date="2023-07" db="EMBL/GenBank/DDBJ databases">
        <title>Genomic Encyclopedia of Type Strains, Phase IV (KMG-IV): sequencing the most valuable type-strain genomes for metagenomic binning, comparative biology and taxonomic classification.</title>
        <authorList>
            <person name="Goeker M."/>
        </authorList>
    </citation>
    <scope>NUCLEOTIDE SEQUENCE [LARGE SCALE GENOMIC DNA]</scope>
    <source>
        <strain evidence="1 2">B1-1</strain>
    </source>
</reference>
<evidence type="ECO:0000313" key="1">
    <source>
        <dbReference type="EMBL" id="MDQ0518264.1"/>
    </source>
</evidence>
<gene>
    <name evidence="1" type="ORF">QO015_003877</name>
</gene>
<sequence length="144" mass="15057">MTVELRPHHLLCMLTYVGKGYSAAFCDNYEAVLARLAAGEEILLVDGPDTVCAPALLLPDSHCRNESVTTRDAAAAAAVSALLGIDLGTGSRFSLHDDRVSAMRAAFAAGTSRAACADCQWQALCDTVAGSGFRGARLRTGRAV</sequence>
<dbReference type="Proteomes" id="UP001223743">
    <property type="component" value="Unassembled WGS sequence"/>
</dbReference>
<dbReference type="Pfam" id="PF06935">
    <property type="entry name" value="DUF1284"/>
    <property type="match status" value="1"/>
</dbReference>
<evidence type="ECO:0000313" key="2">
    <source>
        <dbReference type="Proteomes" id="UP001223743"/>
    </source>
</evidence>
<dbReference type="EMBL" id="JAUSWJ010000001">
    <property type="protein sequence ID" value="MDQ0518264.1"/>
    <property type="molecule type" value="Genomic_DNA"/>
</dbReference>
<evidence type="ECO:0008006" key="3">
    <source>
        <dbReference type="Google" id="ProtNLM"/>
    </source>
</evidence>
<keyword evidence="2" id="KW-1185">Reference proteome</keyword>
<protein>
    <recommendedName>
        <fullName evidence="3">DUF1284 domain-containing protein</fullName>
    </recommendedName>
</protein>